<organism evidence="2 3">
    <name type="scientific">Limosilactobacillus mucosae</name>
    <name type="common">Lactobacillus mucosae</name>
    <dbReference type="NCBI Taxonomy" id="97478"/>
    <lineage>
        <taxon>Bacteria</taxon>
        <taxon>Bacillati</taxon>
        <taxon>Bacillota</taxon>
        <taxon>Bacilli</taxon>
        <taxon>Lactobacillales</taxon>
        <taxon>Lactobacillaceae</taxon>
        <taxon>Limosilactobacillus</taxon>
    </lineage>
</organism>
<dbReference type="EMBL" id="CP062966">
    <property type="protein sequence ID" value="QOL70609.1"/>
    <property type="molecule type" value="Genomic_DNA"/>
</dbReference>
<dbReference type="InterPro" id="IPR002560">
    <property type="entry name" value="Transposase_DDE"/>
</dbReference>
<sequence>MANNAKYDYSNGLLKGINRKIKNLKHSCCGFRNFENLLRRIDCIRS</sequence>
<feature type="domain" description="Transposase IS204/IS1001/IS1096/IS1165 DDE" evidence="1">
    <location>
        <begin position="3"/>
        <end position="41"/>
    </location>
</feature>
<name>A0A7M4BEE1_LIMMU</name>
<protein>
    <submittedName>
        <fullName evidence="2">Transposase</fullName>
    </submittedName>
</protein>
<dbReference type="Pfam" id="PF01610">
    <property type="entry name" value="DDE_Tnp_ISL3"/>
    <property type="match status" value="1"/>
</dbReference>
<dbReference type="AlphaFoldDB" id="A0A7M4BEE1"/>
<reference evidence="2 3" key="1">
    <citation type="submission" date="2020-10" db="EMBL/GenBank/DDBJ databases">
        <title>Genome sequencing of Lactobacillus mucosae KCTC 21011.</title>
        <authorList>
            <person name="Kim J."/>
        </authorList>
    </citation>
    <scope>NUCLEOTIDE SEQUENCE [LARGE SCALE GENOMIC DNA]</scope>
    <source>
        <strain evidence="2 3">LM011</strain>
    </source>
</reference>
<proteinExistence type="predicted"/>
<gene>
    <name evidence="2" type="ORF">LM011_06150</name>
</gene>
<evidence type="ECO:0000313" key="3">
    <source>
        <dbReference type="Proteomes" id="UP000593929"/>
    </source>
</evidence>
<dbReference type="RefSeq" id="WP_081036750.1">
    <property type="nucleotide sequence ID" value="NZ_CBCRVQ010000008.1"/>
</dbReference>
<dbReference type="Proteomes" id="UP000593929">
    <property type="component" value="Chromosome"/>
</dbReference>
<evidence type="ECO:0000259" key="1">
    <source>
        <dbReference type="Pfam" id="PF01610"/>
    </source>
</evidence>
<evidence type="ECO:0000313" key="2">
    <source>
        <dbReference type="EMBL" id="QOL70609.1"/>
    </source>
</evidence>
<accession>A0A7M4BEE1</accession>